<protein>
    <recommendedName>
        <fullName evidence="7">Reverse transcriptase zinc-binding domain-containing protein</fullName>
    </recommendedName>
</protein>
<accession>A0AAF0V2L6</accession>
<organism evidence="8 9">
    <name type="scientific">Solanum verrucosum</name>
    <dbReference type="NCBI Taxonomy" id="315347"/>
    <lineage>
        <taxon>Eukaryota</taxon>
        <taxon>Viridiplantae</taxon>
        <taxon>Streptophyta</taxon>
        <taxon>Embryophyta</taxon>
        <taxon>Tracheophyta</taxon>
        <taxon>Spermatophyta</taxon>
        <taxon>Magnoliopsida</taxon>
        <taxon>eudicotyledons</taxon>
        <taxon>Gunneridae</taxon>
        <taxon>Pentapetalae</taxon>
        <taxon>asterids</taxon>
        <taxon>lamiids</taxon>
        <taxon>Solanales</taxon>
        <taxon>Solanaceae</taxon>
        <taxon>Solanoideae</taxon>
        <taxon>Solaneae</taxon>
        <taxon>Solanum</taxon>
    </lineage>
</organism>
<evidence type="ECO:0000256" key="1">
    <source>
        <dbReference type="ARBA" id="ARBA00022692"/>
    </source>
</evidence>
<evidence type="ECO:0000256" key="3">
    <source>
        <dbReference type="ARBA" id="ARBA00022989"/>
    </source>
</evidence>
<evidence type="ECO:0000256" key="5">
    <source>
        <dbReference type="ARBA" id="ARBA00023329"/>
    </source>
</evidence>
<dbReference type="Proteomes" id="UP001234989">
    <property type="component" value="Chromosome 11"/>
</dbReference>
<sequence length="288" mass="32320">MVVEDQDKILWGNSKEKTYTVKECYKNMSSQNGILLIWSWKHVWKTRQALIVSCFTWTALKEVCLAQDNLRKKGVILINRCVMCKQINESVNHLFCTALQQLVYGIFSTLCLAYNGLTAATMAGVVNKFFITSLIMWAAPIAILYAFNHNLIPVMFYADCVIILTPSSAREWESVLKGARPSPKTMRRGEFRKATKRRMVTLRVLLPHYFANFFSSPVLLTTDDETSATQHSIGVTDMSPHSMTLVSGFVAVISVNVCKAVGAKSRRGLIRLPNKTRVNGRIKGGLCS</sequence>
<feature type="transmembrane region" description="Helical" evidence="6">
    <location>
        <begin position="129"/>
        <end position="147"/>
    </location>
</feature>
<dbReference type="PANTHER" id="PTHR31792">
    <property type="entry name" value="VACUOLAR ATPASE ASSEMBLY INTEGRAL MEMBRANE PROTEIN VMA21"/>
    <property type="match status" value="1"/>
</dbReference>
<keyword evidence="4 6" id="KW-0472">Membrane</keyword>
<feature type="transmembrane region" description="Helical" evidence="6">
    <location>
        <begin position="240"/>
        <end position="262"/>
    </location>
</feature>
<reference evidence="8" key="1">
    <citation type="submission" date="2023-08" db="EMBL/GenBank/DDBJ databases">
        <title>A de novo genome assembly of Solanum verrucosum Schlechtendal, a Mexican diploid species geographically isolated from the other diploid A-genome species in potato relatives.</title>
        <authorList>
            <person name="Hosaka K."/>
        </authorList>
    </citation>
    <scope>NUCLEOTIDE SEQUENCE</scope>
    <source>
        <tissue evidence="8">Young leaves</tissue>
    </source>
</reference>
<dbReference type="GO" id="GO:0070072">
    <property type="term" value="P:vacuolar proton-transporting V-type ATPase complex assembly"/>
    <property type="evidence" value="ECO:0007669"/>
    <property type="project" value="InterPro"/>
</dbReference>
<evidence type="ECO:0000256" key="4">
    <source>
        <dbReference type="ARBA" id="ARBA00023136"/>
    </source>
</evidence>
<dbReference type="Pfam" id="PF13966">
    <property type="entry name" value="zf-RVT"/>
    <property type="match status" value="1"/>
</dbReference>
<keyword evidence="2" id="KW-0256">Endoplasmic reticulum</keyword>
<feature type="domain" description="Reverse transcriptase zinc-binding" evidence="7">
    <location>
        <begin position="19"/>
        <end position="98"/>
    </location>
</feature>
<evidence type="ECO:0000313" key="8">
    <source>
        <dbReference type="EMBL" id="WMV55701.1"/>
    </source>
</evidence>
<dbReference type="PANTHER" id="PTHR31792:SF3">
    <property type="entry name" value="VACUOLAR ATPASE ASSEMBLY INTEGRAL MEMBRANE PROTEIN VMA21"/>
    <property type="match status" value="1"/>
</dbReference>
<keyword evidence="5" id="KW-0968">Cytoplasmic vesicle</keyword>
<gene>
    <name evidence="8" type="ORF">MTR67_049086</name>
</gene>
<dbReference type="AlphaFoldDB" id="A0AAF0V2L6"/>
<evidence type="ECO:0000259" key="7">
    <source>
        <dbReference type="Pfam" id="PF13966"/>
    </source>
</evidence>
<feature type="transmembrane region" description="Helical" evidence="6">
    <location>
        <begin position="102"/>
        <end position="123"/>
    </location>
</feature>
<dbReference type="GO" id="GO:0005789">
    <property type="term" value="C:endoplasmic reticulum membrane"/>
    <property type="evidence" value="ECO:0007669"/>
    <property type="project" value="TreeGrafter"/>
</dbReference>
<feature type="transmembrane region" description="Helical" evidence="6">
    <location>
        <begin position="200"/>
        <end position="220"/>
    </location>
</feature>
<dbReference type="EMBL" id="CP133622">
    <property type="protein sequence ID" value="WMV55701.1"/>
    <property type="molecule type" value="Genomic_DNA"/>
</dbReference>
<dbReference type="InterPro" id="IPR026960">
    <property type="entry name" value="RVT-Znf"/>
</dbReference>
<evidence type="ECO:0000256" key="6">
    <source>
        <dbReference type="SAM" id="Phobius"/>
    </source>
</evidence>
<name>A0AAF0V2L6_SOLVR</name>
<dbReference type="InterPro" id="IPR019013">
    <property type="entry name" value="Vma21"/>
</dbReference>
<dbReference type="GO" id="GO:0031410">
    <property type="term" value="C:cytoplasmic vesicle"/>
    <property type="evidence" value="ECO:0007669"/>
    <property type="project" value="UniProtKB-KW"/>
</dbReference>
<keyword evidence="1 6" id="KW-0812">Transmembrane</keyword>
<evidence type="ECO:0000256" key="2">
    <source>
        <dbReference type="ARBA" id="ARBA00022824"/>
    </source>
</evidence>
<evidence type="ECO:0000313" key="9">
    <source>
        <dbReference type="Proteomes" id="UP001234989"/>
    </source>
</evidence>
<proteinExistence type="predicted"/>
<keyword evidence="9" id="KW-1185">Reference proteome</keyword>
<keyword evidence="3 6" id="KW-1133">Transmembrane helix</keyword>